<organism evidence="3 4">
    <name type="scientific">Orchesella dallaii</name>
    <dbReference type="NCBI Taxonomy" id="48710"/>
    <lineage>
        <taxon>Eukaryota</taxon>
        <taxon>Metazoa</taxon>
        <taxon>Ecdysozoa</taxon>
        <taxon>Arthropoda</taxon>
        <taxon>Hexapoda</taxon>
        <taxon>Collembola</taxon>
        <taxon>Entomobryomorpha</taxon>
        <taxon>Entomobryoidea</taxon>
        <taxon>Orchesellidae</taxon>
        <taxon>Orchesellinae</taxon>
        <taxon>Orchesella</taxon>
    </lineage>
</organism>
<keyword evidence="4" id="KW-1185">Reference proteome</keyword>
<accession>A0ABP1QCV0</accession>
<gene>
    <name evidence="3" type="ORF">ODALV1_LOCUS9869</name>
</gene>
<reference evidence="3 4" key="1">
    <citation type="submission" date="2024-08" db="EMBL/GenBank/DDBJ databases">
        <authorList>
            <person name="Cucini C."/>
            <person name="Frati F."/>
        </authorList>
    </citation>
    <scope>NUCLEOTIDE SEQUENCE [LARGE SCALE GENOMIC DNA]</scope>
</reference>
<sequence length="688" mass="79654">MHNNLKVIIGVALFLTSFVKDVPVAESYGIRLLELLFRDENISQCITLYIHGSTELGDFEKSIETRDKNFNSYISSMCIKLVVLTSDYNSQILREISRYSDASSVLIFPVQKGHRLQRNDAANAYIESVVYDVFGMSFYLTAHSLFLLIDNNNLFNDRKYRPTFYIQKQPSNMILLTFKTMETKKGRKMVTAYLFYLCYKYCLQGWMKSNEFGKLLPPIHLHKKLLYNANSRSVSVSLKPDTRFIPKNLMSFCQASQRTRFGTSCDFKPLVIASLAMVHNFTFRIFNLRDASETKAFQADTDPYIESPSFAEPENNLEQVYKLMYAQDASSTIYYCRREQVSTSNDNKVMHWIYPFTASVWIILLQLTLGIPSVVTIIFTKSVRKAISVVIGTVSGFIGHDTGAIGRTMFTFISLFGFIICSFYESQITSLAVVQRPLPTIQSLNELISKGYKILKNKESLTERFEIDFKIRSMERVFNKSWFVYGSHFDEFYGNLDVQVELLALSANKLKYASFVDTQFIYYNLKEKTERTRKETGFGDYNCHSIPDEIGRSQYFWLLYVKNQYWLEKTIYRLQSAGLQQRWSHWARLSIEVRFIRNERKLRKNGTWLGESLFGTHSLGPGLVGVEELGSFILLALCPLFASIVCLFLELYYNTKHEILKGKMVVTIVEWKLYRSVCVYPICSKYGE</sequence>
<dbReference type="Proteomes" id="UP001642540">
    <property type="component" value="Unassembled WGS sequence"/>
</dbReference>
<name>A0ABP1QCV0_9HEXA</name>
<keyword evidence="1" id="KW-1133">Transmembrane helix</keyword>
<feature type="transmembrane region" description="Helical" evidence="1">
    <location>
        <begin position="352"/>
        <end position="379"/>
    </location>
</feature>
<evidence type="ECO:0000313" key="4">
    <source>
        <dbReference type="Proteomes" id="UP001642540"/>
    </source>
</evidence>
<evidence type="ECO:0000256" key="1">
    <source>
        <dbReference type="SAM" id="Phobius"/>
    </source>
</evidence>
<feature type="chain" id="PRO_5045588433" evidence="2">
    <location>
        <begin position="22"/>
        <end position="688"/>
    </location>
</feature>
<evidence type="ECO:0000256" key="2">
    <source>
        <dbReference type="SAM" id="SignalP"/>
    </source>
</evidence>
<keyword evidence="2" id="KW-0732">Signal</keyword>
<evidence type="ECO:0000313" key="3">
    <source>
        <dbReference type="EMBL" id="CAL8098225.1"/>
    </source>
</evidence>
<feature type="transmembrane region" description="Helical" evidence="1">
    <location>
        <begin position="632"/>
        <end position="653"/>
    </location>
</feature>
<protein>
    <submittedName>
        <fullName evidence="3">Uncharacterized protein</fullName>
    </submittedName>
</protein>
<comment type="caution">
    <text evidence="3">The sequence shown here is derived from an EMBL/GenBank/DDBJ whole genome shotgun (WGS) entry which is preliminary data.</text>
</comment>
<feature type="transmembrane region" description="Helical" evidence="1">
    <location>
        <begin position="386"/>
        <end position="406"/>
    </location>
</feature>
<keyword evidence="1" id="KW-0472">Membrane</keyword>
<feature type="signal peptide" evidence="2">
    <location>
        <begin position="1"/>
        <end position="21"/>
    </location>
</feature>
<proteinExistence type="predicted"/>
<dbReference type="EMBL" id="CAXLJM020000030">
    <property type="protein sequence ID" value="CAL8098225.1"/>
    <property type="molecule type" value="Genomic_DNA"/>
</dbReference>
<keyword evidence="1" id="KW-0812">Transmembrane</keyword>